<dbReference type="PROSITE" id="PS01156">
    <property type="entry name" value="TONB_DEPENDENT_REC_2"/>
    <property type="match status" value="1"/>
</dbReference>
<evidence type="ECO:0000256" key="10">
    <source>
        <dbReference type="PROSITE-ProRule" id="PRU10143"/>
    </source>
</evidence>
<feature type="short sequence motif" description="TonB C-terminal box" evidence="11">
    <location>
        <begin position="1016"/>
        <end position="1033"/>
    </location>
</feature>
<comment type="subcellular location">
    <subcellularLocation>
        <location evidence="1 9">Cell outer membrane</location>
        <topology evidence="1 9">Multi-pass membrane protein</topology>
    </subcellularLocation>
</comment>
<dbReference type="InterPro" id="IPR037066">
    <property type="entry name" value="Plug_dom_sf"/>
</dbReference>
<keyword evidence="6 10" id="KW-0798">TonB box</keyword>
<evidence type="ECO:0000256" key="7">
    <source>
        <dbReference type="ARBA" id="ARBA00023136"/>
    </source>
</evidence>
<keyword evidence="3 9" id="KW-1134">Transmembrane beta strand</keyword>
<dbReference type="SUPFAM" id="SSF56935">
    <property type="entry name" value="Porins"/>
    <property type="match status" value="1"/>
</dbReference>
<dbReference type="Gene3D" id="2.170.130.10">
    <property type="entry name" value="TonB-dependent receptor, plug domain"/>
    <property type="match status" value="1"/>
</dbReference>
<feature type="chain" id="PRO_5047230007" evidence="13">
    <location>
        <begin position="24"/>
        <end position="1033"/>
    </location>
</feature>
<dbReference type="RefSeq" id="WP_174195166.1">
    <property type="nucleotide sequence ID" value="NZ_JABULH010000012.1"/>
</dbReference>
<evidence type="ECO:0000256" key="4">
    <source>
        <dbReference type="ARBA" id="ARBA00022692"/>
    </source>
</evidence>
<dbReference type="PANTHER" id="PTHR47234">
    <property type="match status" value="1"/>
</dbReference>
<gene>
    <name evidence="16" type="ORF">HRV97_16130</name>
</gene>
<feature type="short sequence motif" description="TonB box" evidence="10">
    <location>
        <begin position="56"/>
        <end position="62"/>
    </location>
</feature>
<evidence type="ECO:0000256" key="9">
    <source>
        <dbReference type="PROSITE-ProRule" id="PRU01360"/>
    </source>
</evidence>
<dbReference type="InterPro" id="IPR012910">
    <property type="entry name" value="Plug_dom"/>
</dbReference>
<evidence type="ECO:0000256" key="1">
    <source>
        <dbReference type="ARBA" id="ARBA00004571"/>
    </source>
</evidence>
<keyword evidence="5 13" id="KW-0732">Signal</keyword>
<evidence type="ECO:0000256" key="13">
    <source>
        <dbReference type="SAM" id="SignalP"/>
    </source>
</evidence>
<feature type="domain" description="TonB-dependent receptor-like beta-barrel" evidence="14">
    <location>
        <begin position="451"/>
        <end position="998"/>
    </location>
</feature>
<dbReference type="Gene3D" id="2.40.170.20">
    <property type="entry name" value="TonB-dependent receptor, beta-barrel domain"/>
    <property type="match status" value="1"/>
</dbReference>
<evidence type="ECO:0000256" key="12">
    <source>
        <dbReference type="RuleBase" id="RU003357"/>
    </source>
</evidence>
<dbReference type="Pfam" id="PF07715">
    <property type="entry name" value="Plug"/>
    <property type="match status" value="1"/>
</dbReference>
<evidence type="ECO:0000256" key="3">
    <source>
        <dbReference type="ARBA" id="ARBA00022452"/>
    </source>
</evidence>
<keyword evidence="4 9" id="KW-0812">Transmembrane</keyword>
<keyword evidence="16" id="KW-0675">Receptor</keyword>
<keyword evidence="2 9" id="KW-0813">Transport</keyword>
<organism evidence="16 17">
    <name type="scientific">Sphingomonas hominis</name>
    <dbReference type="NCBI Taxonomy" id="2741495"/>
    <lineage>
        <taxon>Bacteria</taxon>
        <taxon>Pseudomonadati</taxon>
        <taxon>Pseudomonadota</taxon>
        <taxon>Alphaproteobacteria</taxon>
        <taxon>Sphingomonadales</taxon>
        <taxon>Sphingomonadaceae</taxon>
        <taxon>Sphingomonas</taxon>
    </lineage>
</organism>
<protein>
    <submittedName>
        <fullName evidence="16">TonB-dependent receptor</fullName>
    </submittedName>
</protein>
<keyword evidence="17" id="KW-1185">Reference proteome</keyword>
<evidence type="ECO:0000313" key="16">
    <source>
        <dbReference type="EMBL" id="NTS66678.1"/>
    </source>
</evidence>
<accession>A0ABX2JJ64</accession>
<reference evidence="16 17" key="1">
    <citation type="submission" date="2020-06" db="EMBL/GenBank/DDBJ databases">
        <title>Sphingomonas hominis sp. nov., a member of the Sphingomonas, isolated from the hair of a 22-year-old girl.</title>
        <authorList>
            <person name="Zhang D.-F."/>
            <person name="Cui X.-W."/>
        </authorList>
    </citation>
    <scope>NUCLEOTIDE SEQUENCE [LARGE SCALE GENOMIC DNA]</scope>
    <source>
        <strain evidence="16 17">HHU CXW</strain>
    </source>
</reference>
<evidence type="ECO:0000256" key="11">
    <source>
        <dbReference type="PROSITE-ProRule" id="PRU10144"/>
    </source>
</evidence>
<feature type="signal peptide" evidence="13">
    <location>
        <begin position="1"/>
        <end position="23"/>
    </location>
</feature>
<evidence type="ECO:0000313" key="17">
    <source>
        <dbReference type="Proteomes" id="UP000621447"/>
    </source>
</evidence>
<comment type="caution">
    <text evidence="16">The sequence shown here is derived from an EMBL/GenBank/DDBJ whole genome shotgun (WGS) entry which is preliminary data.</text>
</comment>
<dbReference type="InterPro" id="IPR036942">
    <property type="entry name" value="Beta-barrel_TonB_sf"/>
</dbReference>
<dbReference type="InterPro" id="IPR039426">
    <property type="entry name" value="TonB-dep_rcpt-like"/>
</dbReference>
<dbReference type="InterPro" id="IPR010916">
    <property type="entry name" value="TonB_box_CS"/>
</dbReference>
<feature type="domain" description="TonB-dependent receptor plug" evidence="15">
    <location>
        <begin position="69"/>
        <end position="183"/>
    </location>
</feature>
<dbReference type="PROSITE" id="PS00430">
    <property type="entry name" value="TONB_DEPENDENT_REC_1"/>
    <property type="match status" value="1"/>
</dbReference>
<sequence>MKLRLLAGSALAAGLIVPFAAMAQEVPSTGDATQVGTVTQTNNNGTPADDASLDNTIVVTGSRIARPALDSASPITSLSADQLLSRGNISVGDALNNLPALRSTFSQANSTRFIGTVGLNALDLRGLGTSRTLVLVNGKRHITSSEGDFTVDTNTIPADLIERVDTVTGGTSAVYGSDAIAGVVNFILKRNYEGISLRAQGGVTDKGDRGAYFAAGTFGKNFSDGRGNIAVALEYSKNNTLRYTDRPELTGAYTGRRQFNLSSPVNNDDVPDRTFFNGGVYSLGLSEGGTFIPYAGSTSTNCVRANPVACLANGFPRVFRFNTAGRLEEANYGTIDFRPFGSSNALGAVGGSTLSNYGVLDPGLQRYSANLLAHFDVSDAFKPYIEAKYVQIKATQESSPTFAQNGSSTNPAYSSNSVGVPIFFDNAFLNPADAAFIRSTLVSAANPNPTFFRLSRNNLDFGSRGEFAKRQTYRVVAGVEGDFNDDWHYDVSFNYGRFDNRLVSRNNRIESRFRNAADAVRNAAGQIVCRINADTSTTNDDAGCIPISLLGTANSTLTPQALGYFMTDTNYKGRAEEYVVNGFVSGDSSQLFELPGGPVSFSLGGEYRRETASYAYDDLVSSGQTFLNAIAPFNPPAFEVKEAFGEINIPLLKDVFAFKELTVTGAGRISDFKGATGTVYSYNAGVVWAPIRDIRIRGSYSRAVRAPTLSDLYSTASQNFALLQDPCDRNFSTNGPNNGANRQANCRAIGLDPATFENSAARAATLSYLSGGNPNLREEKSDSYTVGFVLQPRFLRGFSLTADYYDIKVKSVISAISAQQTLDSCFDSATLENQYCALINPRQANGFFASPALLVSSVNFSALRAKGIDVDANYQYQFDENNSASLRFIGTYVKNRSDFPYLDQPDLPERNRGELGDPIYSFNVSANVKLSGLTLGYNVRYIGKQSVTDWEATHDSKQGPAYDPDYSDPSFYPDVWYHDFRLGYDINEKFNFYAGVDNAFDRKPPLGLLGTSDGGAIFDNVGRFLYAGVKANF</sequence>
<evidence type="ECO:0000256" key="2">
    <source>
        <dbReference type="ARBA" id="ARBA00022448"/>
    </source>
</evidence>
<dbReference type="Proteomes" id="UP000621447">
    <property type="component" value="Unassembled WGS sequence"/>
</dbReference>
<evidence type="ECO:0000256" key="6">
    <source>
        <dbReference type="ARBA" id="ARBA00023077"/>
    </source>
</evidence>
<keyword evidence="8 9" id="KW-0998">Cell outer membrane</keyword>
<evidence type="ECO:0000259" key="14">
    <source>
        <dbReference type="Pfam" id="PF00593"/>
    </source>
</evidence>
<dbReference type="InterPro" id="IPR000531">
    <property type="entry name" value="Beta-barrel_TonB"/>
</dbReference>
<dbReference type="PANTHER" id="PTHR47234:SF2">
    <property type="entry name" value="TONB-DEPENDENT RECEPTOR"/>
    <property type="match status" value="1"/>
</dbReference>
<evidence type="ECO:0000256" key="5">
    <source>
        <dbReference type="ARBA" id="ARBA00022729"/>
    </source>
</evidence>
<dbReference type="Pfam" id="PF00593">
    <property type="entry name" value="TonB_dep_Rec_b-barrel"/>
    <property type="match status" value="1"/>
</dbReference>
<dbReference type="EMBL" id="JABULH010000012">
    <property type="protein sequence ID" value="NTS66678.1"/>
    <property type="molecule type" value="Genomic_DNA"/>
</dbReference>
<proteinExistence type="inferred from homology"/>
<dbReference type="InterPro" id="IPR010917">
    <property type="entry name" value="TonB_rcpt_CS"/>
</dbReference>
<evidence type="ECO:0000259" key="15">
    <source>
        <dbReference type="Pfam" id="PF07715"/>
    </source>
</evidence>
<evidence type="ECO:0000256" key="8">
    <source>
        <dbReference type="ARBA" id="ARBA00023237"/>
    </source>
</evidence>
<keyword evidence="7 9" id="KW-0472">Membrane</keyword>
<dbReference type="PROSITE" id="PS52016">
    <property type="entry name" value="TONB_DEPENDENT_REC_3"/>
    <property type="match status" value="1"/>
</dbReference>
<comment type="similarity">
    <text evidence="9 12">Belongs to the TonB-dependent receptor family.</text>
</comment>
<name>A0ABX2JJ64_9SPHN</name>